<dbReference type="SMART" id="SM00217">
    <property type="entry name" value="WAP"/>
    <property type="match status" value="2"/>
</dbReference>
<organism evidence="10 11">
    <name type="scientific">Bombus vosnesenskii</name>
    <dbReference type="NCBI Taxonomy" id="207650"/>
    <lineage>
        <taxon>Eukaryota</taxon>
        <taxon>Metazoa</taxon>
        <taxon>Ecdysozoa</taxon>
        <taxon>Arthropoda</taxon>
        <taxon>Hexapoda</taxon>
        <taxon>Insecta</taxon>
        <taxon>Pterygota</taxon>
        <taxon>Neoptera</taxon>
        <taxon>Endopterygota</taxon>
        <taxon>Hymenoptera</taxon>
        <taxon>Apocrita</taxon>
        <taxon>Aculeata</taxon>
        <taxon>Apoidea</taxon>
        <taxon>Anthophila</taxon>
        <taxon>Apidae</taxon>
        <taxon>Bombus</taxon>
        <taxon>Pyrobombus</taxon>
    </lineage>
</organism>
<dbReference type="Gene3D" id="2.10.22.10">
    <property type="entry name" value="Antistasin, domain 1"/>
    <property type="match status" value="4"/>
</dbReference>
<protein>
    <submittedName>
        <fullName evidence="11">Balbiani ring protein 3 isoform X1</fullName>
    </submittedName>
</protein>
<comment type="subcellular location">
    <subcellularLocation>
        <location evidence="1">Secreted</location>
    </subcellularLocation>
</comment>
<dbReference type="SMART" id="SM00211">
    <property type="entry name" value="TY"/>
    <property type="match status" value="6"/>
</dbReference>
<dbReference type="Pfam" id="PF14625">
    <property type="entry name" value="Lustrin_cystein"/>
    <property type="match status" value="3"/>
</dbReference>
<feature type="domain" description="Antistasin-like" evidence="8">
    <location>
        <begin position="844"/>
        <end position="870"/>
    </location>
</feature>
<dbReference type="Gene3D" id="4.10.800.10">
    <property type="entry name" value="Thyroglobulin type-1"/>
    <property type="match status" value="6"/>
</dbReference>
<feature type="disulfide bond" evidence="5">
    <location>
        <begin position="1054"/>
        <end position="1061"/>
    </location>
</feature>
<sequence>MEDYKPCWNGGHNENIRVPERNGWEGGGGRRNVADVEVVTRNKGRYSEPIKKSLDALRMRRDFCNGGLACAVVWVSSTCWLLLSLSSSVTAEPSLKAIGRCPAFEEQNVCPARAPNCENDFQCQASGERCCKTACGTKCVIGELTGCEQLAQAAVRRSRALGPRGPSQFIPKCNNETGEFERIQCDPREKNCWCVDEIGAEVPGTRGSSKDVIDCDNPRECPAHSCRMLCPLGFEIEPKTGCAKCECRDPCRGVACPGTSQTCELIDVTCARPPCPPIPSCRKAKSLSTICPAGEPLQITDSPRPFLCGDSPGKPTCPPMYSCLVEPKQEYGVCCPSNINLKRPGTCPLEEPAICGNSCQHDLECPGPQKCCKSEKCGGGVCSVPQGLSACHRDRVLAEMLSISERQGRGYVPQCTEDGGYEGRQCSRNGLVCWCVDNNGRKISGTMGPADKVDCKSITKGRSLPASCVSQQCAQVCQYGFKTDASGCPTCECDNPCEGFPCPVGEQCVLHREDGCPDFLCPTRPECKLKKSYQSPCVYGTPLIDNERNAVTCSENETCPQGYKCTVVPEAGQSVCCMTSANSTKPQTMCEYLREFNDRMEGTREDMSLAIPPPQCEKDGSYKPLQCHNGTCSCVNDRGVVLKSGVNRSTDCKEINDLLKLCGSFSCNLRCPYGYEVDATGCQQCRCHDPCKDVSCGPHETCTMVDVNCGSGQHCPAVPACLAMKPGQCPYLVPSSSSCELQCSNDQECSATQKCCSTGCGTQCVAPVMATACQHARAVAEHAARESGEPARRIYIPRCDASGAFEPVQCHNRMCWCVDKEGREAAGTRVLEGVVPKCNTPLRCPEIDCKLDCADGFELDPDSGCPMCSCRDPCKSVTCRGENEACRMVEVACSVPPCPPVPVCLPKKDNPCPNGSPLLDQNGSPAICGPHGQHCPSTHKCELSPLDEYAVCCPKPREVCFEPPRKVPCNLGMGLNETERWYFDPEHNECRRKFECTLGHNDFSSRLVCDTVCPVLSQCERLREKNLKTSQRLKQPTFLPRCDPENGMWESIQCLEHVGVCWCVNRKGQPVKGSLTRGAEPKCNFRQARRGGRGPAVQEIDREIQAFMENALINLETDEKQIGMVLGTRCQAMKDKGHVPAICDRQGRFEPTQCAGDTCWCVDEAGNQLIGSEPFLKGTNICLPTPVEAVEVTLRFPGRFLGADEAILTRQAEDLLHDLGARIKNDVRVEINQDSAILSFEVIGPNKVDIAFHLEELTRIQKLSMLGSFADATTSRFTHRSPPIAMQSRIVALEQREILTEVETPVYQTATLVLAAGSAFIISSLLILLMLYRKKMKMKDPSKNLAADQHFLAYQQPVYVISGVEQEEKKKDIAEAQESTSTSDVVVGT</sequence>
<keyword evidence="6" id="KW-0812">Transmembrane</keyword>
<feature type="domain" description="Thyroglobulin type-1" evidence="7">
    <location>
        <begin position="770"/>
        <end position="838"/>
    </location>
</feature>
<evidence type="ECO:0000256" key="4">
    <source>
        <dbReference type="ARBA" id="ARBA00023157"/>
    </source>
</evidence>
<keyword evidence="4 5" id="KW-1015">Disulfide bond</keyword>
<dbReference type="InterPro" id="IPR036857">
    <property type="entry name" value="Thyroglobulin_1_sf"/>
</dbReference>
<dbReference type="SMART" id="SM00289">
    <property type="entry name" value="WR1"/>
    <property type="match status" value="5"/>
</dbReference>
<feature type="domain" description="Thyroglobulin type-1" evidence="7">
    <location>
        <begin position="144"/>
        <end position="221"/>
    </location>
</feature>
<dbReference type="InterPro" id="IPR028150">
    <property type="entry name" value="Lustrin_cystein"/>
</dbReference>
<feature type="domain" description="WAP" evidence="9">
    <location>
        <begin position="93"/>
        <end position="143"/>
    </location>
</feature>
<feature type="domain" description="Thyroglobulin type-1" evidence="7">
    <location>
        <begin position="587"/>
        <end position="652"/>
    </location>
</feature>
<feature type="domain" description="WAP" evidence="9">
    <location>
        <begin position="340"/>
        <end position="386"/>
    </location>
</feature>
<accession>A0A6J3KUL2</accession>
<reference evidence="11" key="1">
    <citation type="submission" date="2025-08" db="UniProtKB">
        <authorList>
            <consortium name="RefSeq"/>
        </authorList>
    </citation>
    <scope>IDENTIFICATION</scope>
    <source>
        <tissue evidence="11">Muscle</tissue>
    </source>
</reference>
<evidence type="ECO:0000256" key="2">
    <source>
        <dbReference type="ARBA" id="ARBA00022525"/>
    </source>
</evidence>
<feature type="transmembrane region" description="Helical" evidence="6">
    <location>
        <begin position="1312"/>
        <end position="1332"/>
    </location>
</feature>
<feature type="disulfide bond" evidence="5">
    <location>
        <begin position="435"/>
        <end position="455"/>
    </location>
</feature>
<keyword evidence="10" id="KW-1185">Reference proteome</keyword>
<feature type="domain" description="Thyroglobulin type-1" evidence="7">
    <location>
        <begin position="1127"/>
        <end position="1182"/>
    </location>
</feature>
<feature type="domain" description="Thyroglobulin type-1" evidence="7">
    <location>
        <begin position="1016"/>
        <end position="1083"/>
    </location>
</feature>
<keyword evidence="6" id="KW-1133">Transmembrane helix</keyword>
<keyword evidence="6" id="KW-0472">Membrane</keyword>
<feature type="disulfide bond" evidence="5">
    <location>
        <begin position="185"/>
        <end position="192"/>
    </location>
</feature>
<dbReference type="GO" id="GO:0005615">
    <property type="term" value="C:extracellular space"/>
    <property type="evidence" value="ECO:0007669"/>
    <property type="project" value="TreeGrafter"/>
</dbReference>
<dbReference type="KEGG" id="bvk:117237164"/>
<dbReference type="GO" id="GO:0004867">
    <property type="term" value="F:serine-type endopeptidase inhibitor activity"/>
    <property type="evidence" value="ECO:0007669"/>
    <property type="project" value="InterPro"/>
</dbReference>
<feature type="disulfide bond" evidence="5">
    <location>
        <begin position="426"/>
        <end position="433"/>
    </location>
</feature>
<feature type="domain" description="WAP" evidence="9">
    <location>
        <begin position="722"/>
        <end position="768"/>
    </location>
</feature>
<dbReference type="InterPro" id="IPR000716">
    <property type="entry name" value="Thyroglobulin_1"/>
</dbReference>
<dbReference type="Pfam" id="PF00086">
    <property type="entry name" value="Thyroglobulin_1"/>
    <property type="match status" value="6"/>
</dbReference>
<evidence type="ECO:0000256" key="1">
    <source>
        <dbReference type="ARBA" id="ARBA00004613"/>
    </source>
</evidence>
<keyword evidence="2" id="KW-0964">Secreted</keyword>
<dbReference type="Gene3D" id="4.10.75.10">
    <property type="entry name" value="Elafin-like"/>
    <property type="match status" value="3"/>
</dbReference>
<dbReference type="PANTHER" id="PTHR12352:SF31">
    <property type="entry name" value="PAPILIN-LIKE PROTEIN"/>
    <property type="match status" value="1"/>
</dbReference>
<dbReference type="InterPro" id="IPR004094">
    <property type="entry name" value="Antistasin-like"/>
</dbReference>
<dbReference type="Pfam" id="PF02822">
    <property type="entry name" value="Antistasin"/>
    <property type="match status" value="3"/>
</dbReference>
<dbReference type="PANTHER" id="PTHR12352">
    <property type="entry name" value="SECRETED MODULAR CALCIUM-BINDING PROTEIN"/>
    <property type="match status" value="1"/>
</dbReference>
<dbReference type="SUPFAM" id="SSF57362">
    <property type="entry name" value="BPTI-like"/>
    <property type="match status" value="1"/>
</dbReference>
<dbReference type="Pfam" id="PF00095">
    <property type="entry name" value="WAP"/>
    <property type="match status" value="3"/>
</dbReference>
<dbReference type="PROSITE" id="PS00484">
    <property type="entry name" value="THYROGLOBULIN_1_1"/>
    <property type="match status" value="4"/>
</dbReference>
<evidence type="ECO:0000313" key="11">
    <source>
        <dbReference type="RefSeq" id="XP_033356770.1"/>
    </source>
</evidence>
<dbReference type="CDD" id="cd00199">
    <property type="entry name" value="WAP"/>
    <property type="match status" value="1"/>
</dbReference>
<evidence type="ECO:0000256" key="5">
    <source>
        <dbReference type="PROSITE-ProRule" id="PRU00500"/>
    </source>
</evidence>
<dbReference type="GO" id="GO:0005604">
    <property type="term" value="C:basement membrane"/>
    <property type="evidence" value="ECO:0007669"/>
    <property type="project" value="TreeGrafter"/>
</dbReference>
<dbReference type="PROSITE" id="PS51162">
    <property type="entry name" value="THYROGLOBULIN_1_2"/>
    <property type="match status" value="6"/>
</dbReference>
<feature type="domain" description="Thyroglobulin type-1" evidence="7">
    <location>
        <begin position="388"/>
        <end position="455"/>
    </location>
</feature>
<name>A0A6J3KUL2_9HYME</name>
<dbReference type="InterPro" id="IPR036880">
    <property type="entry name" value="Kunitz_BPTI_sf"/>
</dbReference>
<evidence type="ECO:0000256" key="3">
    <source>
        <dbReference type="ARBA" id="ARBA00022737"/>
    </source>
</evidence>
<dbReference type="InterPro" id="IPR036645">
    <property type="entry name" value="Elafin-like_sf"/>
</dbReference>
<evidence type="ECO:0000313" key="10">
    <source>
        <dbReference type="Proteomes" id="UP000504631"/>
    </source>
</evidence>
<comment type="caution">
    <text evidence="5">Lacks conserved residue(s) required for the propagation of feature annotation.</text>
</comment>
<dbReference type="PROSITE" id="PS51390">
    <property type="entry name" value="WAP"/>
    <property type="match status" value="3"/>
</dbReference>
<gene>
    <name evidence="11" type="primary">LOC117237164</name>
</gene>
<dbReference type="Proteomes" id="UP000504631">
    <property type="component" value="Unplaced"/>
</dbReference>
<dbReference type="InterPro" id="IPR011061">
    <property type="entry name" value="Hirudin/antistatin"/>
</dbReference>
<dbReference type="RefSeq" id="XP_033356770.1">
    <property type="nucleotide sequence ID" value="XM_033500879.1"/>
</dbReference>
<evidence type="ECO:0000256" key="6">
    <source>
        <dbReference type="SAM" id="Phobius"/>
    </source>
</evidence>
<dbReference type="PROSITE" id="PS51252">
    <property type="entry name" value="ANTISTASIN"/>
    <property type="match status" value="1"/>
</dbReference>
<dbReference type="InterPro" id="IPR051950">
    <property type="entry name" value="Dev_reg/Prot_inhib"/>
</dbReference>
<keyword evidence="3" id="KW-0677">Repeat</keyword>
<dbReference type="GO" id="GO:0007160">
    <property type="term" value="P:cell-matrix adhesion"/>
    <property type="evidence" value="ECO:0007669"/>
    <property type="project" value="TreeGrafter"/>
</dbReference>
<feature type="disulfide bond" evidence="5">
    <location>
        <begin position="1063"/>
        <end position="1083"/>
    </location>
</feature>
<dbReference type="InterPro" id="IPR006150">
    <property type="entry name" value="Cys_repeat_1"/>
</dbReference>
<evidence type="ECO:0000259" key="9">
    <source>
        <dbReference type="PROSITE" id="PS51390"/>
    </source>
</evidence>
<dbReference type="InterPro" id="IPR008197">
    <property type="entry name" value="WAP_dom"/>
</dbReference>
<evidence type="ECO:0000259" key="7">
    <source>
        <dbReference type="PROSITE" id="PS51162"/>
    </source>
</evidence>
<proteinExistence type="predicted"/>
<dbReference type="GeneID" id="117237164"/>
<dbReference type="CDD" id="cd00191">
    <property type="entry name" value="TY"/>
    <property type="match status" value="5"/>
</dbReference>
<evidence type="ECO:0000259" key="8">
    <source>
        <dbReference type="PROSITE" id="PS51252"/>
    </source>
</evidence>
<dbReference type="SUPFAM" id="SSF57610">
    <property type="entry name" value="Thyroglobulin type-1 domain"/>
    <property type="match status" value="6"/>
</dbReference>
<dbReference type="SUPFAM" id="SSF57262">
    <property type="entry name" value="Leech antihemostatic proteins"/>
    <property type="match status" value="2"/>
</dbReference>